<gene>
    <name evidence="13" type="ordered locus">Pnec_0119</name>
</gene>
<dbReference type="EMBL" id="CP001010">
    <property type="protein sequence ID" value="ACB43438.1"/>
    <property type="molecule type" value="Genomic_DNA"/>
</dbReference>
<proteinExistence type="predicted"/>
<dbReference type="Gene3D" id="2.40.160.10">
    <property type="entry name" value="Porin"/>
    <property type="match status" value="1"/>
</dbReference>
<evidence type="ECO:0000256" key="1">
    <source>
        <dbReference type="ARBA" id="ARBA00004571"/>
    </source>
</evidence>
<dbReference type="PRINTS" id="PR00182">
    <property type="entry name" value="ECOLNEIPORIN"/>
</dbReference>
<keyword evidence="9" id="KW-0472">Membrane</keyword>
<keyword evidence="5" id="KW-0812">Transmembrane</keyword>
<evidence type="ECO:0000256" key="8">
    <source>
        <dbReference type="ARBA" id="ARBA00023114"/>
    </source>
</evidence>
<dbReference type="OrthoDB" id="8982743at2"/>
<evidence type="ECO:0000313" key="13">
    <source>
        <dbReference type="EMBL" id="ACB43438.1"/>
    </source>
</evidence>
<reference evidence="13" key="1">
    <citation type="submission" date="2008-03" db="EMBL/GenBank/DDBJ databases">
        <title>Complete sequence of Polynucleobacter necessarius STIR1.</title>
        <authorList>
            <consortium name="US DOE Joint Genome Institute"/>
            <person name="Copeland A."/>
            <person name="Lucas S."/>
            <person name="Lapidus A."/>
            <person name="Barry K."/>
            <person name="Detter J.C."/>
            <person name="Glavina del Rio T."/>
            <person name="Hammon N."/>
            <person name="Israni S."/>
            <person name="Dalin E."/>
            <person name="Tice H."/>
            <person name="Pitluck S."/>
            <person name="Chain P."/>
            <person name="Malfatti S."/>
            <person name="Shin M."/>
            <person name="Vergez L."/>
            <person name="Schmutz J."/>
            <person name="Larimer F."/>
            <person name="Land M."/>
            <person name="Hauser L."/>
            <person name="Kyrpides N."/>
            <person name="Kim E."/>
            <person name="Hahn M."/>
            <person name="Richardson P."/>
        </authorList>
    </citation>
    <scope>NUCLEOTIDE SEQUENCE [LARGE SCALE GENOMIC DNA]</scope>
    <source>
        <strain evidence="13">STIR1</strain>
    </source>
</reference>
<evidence type="ECO:0000256" key="10">
    <source>
        <dbReference type="ARBA" id="ARBA00023237"/>
    </source>
</evidence>
<dbReference type="Pfam" id="PF13609">
    <property type="entry name" value="Porin_4"/>
    <property type="match status" value="1"/>
</dbReference>
<dbReference type="InterPro" id="IPR001702">
    <property type="entry name" value="Porin_Gram-ve"/>
</dbReference>
<organism evidence="13">
    <name type="scientific">Polynucleobacter necessarius subsp. necessarius (strain STIR1)</name>
    <dbReference type="NCBI Taxonomy" id="452638"/>
    <lineage>
        <taxon>Bacteria</taxon>
        <taxon>Pseudomonadati</taxon>
        <taxon>Pseudomonadota</taxon>
        <taxon>Betaproteobacteria</taxon>
        <taxon>Burkholderiales</taxon>
        <taxon>Burkholderiaceae</taxon>
        <taxon>Polynucleobacter</taxon>
    </lineage>
</organism>
<keyword evidence="7" id="KW-0406">Ion transport</keyword>
<evidence type="ECO:0000256" key="9">
    <source>
        <dbReference type="ARBA" id="ARBA00023136"/>
    </source>
</evidence>
<keyword evidence="3" id="KW-0813">Transport</keyword>
<feature type="chain" id="PRO_5002772725" evidence="11">
    <location>
        <begin position="21"/>
        <end position="414"/>
    </location>
</feature>
<dbReference type="InterPro" id="IPR023614">
    <property type="entry name" value="Porin_dom_sf"/>
</dbReference>
<dbReference type="KEGG" id="pne:Pnec_0119"/>
<sequence length="414" mass="43211">MKKSLLAVAAIGAFASAAQAQSSVTVYGILDVGYVGYNTRVANGTVVNKTTGNSFSTSAESTSRLGFKGTEDLGGGNSAFFTVELGLTPNGQQAVNTAGTQNRQAFVGLKRNGVGQFALGTQYTTVHSAVAVTDPGNANNIAGNLVYPAITEGTGSTENSTGAAYTVRTNNQLSLNSATFAGFQANGMLVMNNKNQNETITVAGNTTTSTSGLNNQNGWGLGLNYTLNKFYATANYQALTSKQSTQTTVANATTWSTFIPVGSPAAGYAGGSFAPGTNVQDNQWYVAATYDFGILKAYAQYINRKVSAQQTNSYYLSRSAEQIGVRSFITPTVEAWASGGLGRYTGFGSNAANLTAWQIGSNYWLSKRTNLYAIYGMTGTSNVSTPTTIGGSAANINPVSTNVSNYAVGVRHTF</sequence>
<comment type="subunit">
    <text evidence="2">Homotrimer.</text>
</comment>
<accession>B1XSW1</accession>
<dbReference type="PANTHER" id="PTHR34501:SF9">
    <property type="entry name" value="MAJOR OUTER MEMBRANE PROTEIN P.IA"/>
    <property type="match status" value="1"/>
</dbReference>
<dbReference type="AlphaFoldDB" id="B1XSW1"/>
<dbReference type="HOGENOM" id="CLU_038238_0_0_4"/>
<evidence type="ECO:0000256" key="3">
    <source>
        <dbReference type="ARBA" id="ARBA00022448"/>
    </source>
</evidence>
<evidence type="ECO:0000256" key="6">
    <source>
        <dbReference type="ARBA" id="ARBA00022729"/>
    </source>
</evidence>
<evidence type="ECO:0000256" key="5">
    <source>
        <dbReference type="ARBA" id="ARBA00022692"/>
    </source>
</evidence>
<keyword evidence="8" id="KW-0626">Porin</keyword>
<evidence type="ECO:0000256" key="11">
    <source>
        <dbReference type="SAM" id="SignalP"/>
    </source>
</evidence>
<name>B1XSW1_POLNS</name>
<dbReference type="InterPro" id="IPR033900">
    <property type="entry name" value="Gram_neg_porin_domain"/>
</dbReference>
<dbReference type="GO" id="GO:0034220">
    <property type="term" value="P:monoatomic ion transmembrane transport"/>
    <property type="evidence" value="ECO:0007669"/>
    <property type="project" value="InterPro"/>
</dbReference>
<dbReference type="CDD" id="cd00342">
    <property type="entry name" value="gram_neg_porins"/>
    <property type="match status" value="1"/>
</dbReference>
<evidence type="ECO:0000259" key="12">
    <source>
        <dbReference type="Pfam" id="PF13609"/>
    </source>
</evidence>
<protein>
    <submittedName>
        <fullName evidence="13">Porin Gram-negative type</fullName>
    </submittedName>
</protein>
<keyword evidence="4" id="KW-1134">Transmembrane beta strand</keyword>
<dbReference type="GO" id="GO:0015288">
    <property type="term" value="F:porin activity"/>
    <property type="evidence" value="ECO:0007669"/>
    <property type="project" value="UniProtKB-KW"/>
</dbReference>
<feature type="domain" description="Porin" evidence="12">
    <location>
        <begin position="7"/>
        <end position="381"/>
    </location>
</feature>
<dbReference type="eggNOG" id="COG3203">
    <property type="taxonomic scope" value="Bacteria"/>
</dbReference>
<keyword evidence="6 11" id="KW-0732">Signal</keyword>
<dbReference type="STRING" id="452638.Pnec_0119"/>
<dbReference type="SUPFAM" id="SSF56935">
    <property type="entry name" value="Porins"/>
    <property type="match status" value="1"/>
</dbReference>
<evidence type="ECO:0000256" key="2">
    <source>
        <dbReference type="ARBA" id="ARBA00011233"/>
    </source>
</evidence>
<feature type="signal peptide" evidence="11">
    <location>
        <begin position="1"/>
        <end position="20"/>
    </location>
</feature>
<evidence type="ECO:0000256" key="7">
    <source>
        <dbReference type="ARBA" id="ARBA00023065"/>
    </source>
</evidence>
<dbReference type="PANTHER" id="PTHR34501">
    <property type="entry name" value="PROTEIN YDDL-RELATED"/>
    <property type="match status" value="1"/>
</dbReference>
<keyword evidence="10" id="KW-0998">Cell outer membrane</keyword>
<evidence type="ECO:0000256" key="4">
    <source>
        <dbReference type="ARBA" id="ARBA00022452"/>
    </source>
</evidence>
<dbReference type="GO" id="GO:0009279">
    <property type="term" value="C:cell outer membrane"/>
    <property type="evidence" value="ECO:0007669"/>
    <property type="project" value="UniProtKB-SubCell"/>
</dbReference>
<dbReference type="InterPro" id="IPR050298">
    <property type="entry name" value="Gram-neg_bact_OMP"/>
</dbReference>
<dbReference type="GO" id="GO:0046930">
    <property type="term" value="C:pore complex"/>
    <property type="evidence" value="ECO:0007669"/>
    <property type="project" value="UniProtKB-KW"/>
</dbReference>
<comment type="subcellular location">
    <subcellularLocation>
        <location evidence="1">Cell outer membrane</location>
        <topology evidence="1">Multi-pass membrane protein</topology>
    </subcellularLocation>
</comment>